<dbReference type="Proteomes" id="UP000289211">
    <property type="component" value="Segment"/>
</dbReference>
<dbReference type="EMBL" id="MH191395">
    <property type="protein sequence ID" value="AWN08532.1"/>
    <property type="molecule type" value="Genomic_DNA"/>
</dbReference>
<protein>
    <submittedName>
        <fullName evidence="1">Tail fiber protein</fullName>
    </submittedName>
</protein>
<accession>A0A3S7L8K2</accession>
<proteinExistence type="predicted"/>
<sequence length="666" mass="67803">MASPDLIIRPFAESGEKQAPPQSDPNGFVNFSQGYTEDYEVDLNSGLTTAKAVERDIQNYLFHLLTGAVQAWQQMSISPWYAEMPGGYSAGAVVGRPNSSGAWQIWRSTADNNVADPIASGQTSWEYVPFNSEIVKSVAMPAGGTALIVPGGTRTEVVTVAADFNSFINGTWEFQTDTIANSSANSPVQLGVASALAGMLESKRWLNGATSYTVQRYVDRSGNSFYRGATNAVWTKWTSITQVNNFSVDTSAVANLVQGNALLSSLTLSNNQSFWVQIANANTDATNFSPNPSIAPRPVVSLTGAPLSGLELVSGGRALFTYNKPSDLWNLITCTLAPASVSPAKKVAQIPNVNQLIDMSTDTSLVANIVRGAGQLYGNPPAPVDGQKWTIRVATSNTGAVTISPNPAAPLRDLVGANNTPLQGGELIVGNEIVVMYRESGTRYILLENQGGARQIAPATNTNQAMNLGQANGRLINVIPFPVSGTYTKTSDLVKNIRVRLWAGGGATGGGTASTSTGCGGASGGGYCEGYFSAPAGPTAVVVGMGGLAASGAAKGGDGGASSFGSLLSATGGAGAQYNVANGPPGNGFGGYLQVIGGQGRGVLVPTAGGVAIGGMGGGAHCSSSAAIGTGGGERGMFPGGGASGAIGPNTGGNGGNGTCIVEEFS</sequence>
<keyword evidence="2" id="KW-1185">Reference proteome</keyword>
<organism evidence="1 2">
    <name type="scientific">Xanthomonas phage XcP1</name>
    <dbReference type="NCBI Taxonomy" id="2785027"/>
    <lineage>
        <taxon>Viruses</taxon>
        <taxon>Duplodnaviria</taxon>
        <taxon>Heunggongvirae</taxon>
        <taxon>Uroviricota</taxon>
        <taxon>Caudoviricetes</taxon>
        <taxon>Lindbergviridae</taxon>
        <taxon>Carpasinavirus</taxon>
        <taxon>Carpasinavirus FoX6</taxon>
        <taxon>Carpasinavirus XcP1</taxon>
    </lineage>
</organism>
<evidence type="ECO:0000313" key="2">
    <source>
        <dbReference type="Proteomes" id="UP000289211"/>
    </source>
</evidence>
<evidence type="ECO:0000313" key="1">
    <source>
        <dbReference type="EMBL" id="AWN08532.1"/>
    </source>
</evidence>
<name>A0A3S7L8K2_9CAUD</name>
<reference evidence="1 2" key="1">
    <citation type="submission" date="2018-04" db="EMBL/GenBank/DDBJ databases">
        <authorList>
            <person name="Silva F.P."/>
            <person name="Xavier A.S."/>
            <person name="Vidigal P.M.P."/>
            <person name="Alfenas-Zerbini P."/>
        </authorList>
    </citation>
    <scope>NUCLEOTIDE SEQUENCE [LARGE SCALE GENOMIC DNA]</scope>
</reference>
<dbReference type="CDD" id="cd19958">
    <property type="entry name" value="pyocin_knob"/>
    <property type="match status" value="1"/>
</dbReference>
<gene>
    <name evidence="1" type="ORF">XcP1_030</name>
</gene>